<dbReference type="Pfam" id="PF16925">
    <property type="entry name" value="TetR_C_13"/>
    <property type="match status" value="1"/>
</dbReference>
<reference evidence="6 7" key="1">
    <citation type="submission" date="2024-06" db="EMBL/GenBank/DDBJ databases">
        <title>The Natural Products Discovery Center: Release of the First 8490 Sequenced Strains for Exploring Actinobacteria Biosynthetic Diversity.</title>
        <authorList>
            <person name="Kalkreuter E."/>
            <person name="Kautsar S.A."/>
            <person name="Yang D."/>
            <person name="Bader C.D."/>
            <person name="Teijaro C.N."/>
            <person name="Fluegel L."/>
            <person name="Davis C.M."/>
            <person name="Simpson J.R."/>
            <person name="Lauterbach L."/>
            <person name="Steele A.D."/>
            <person name="Gui C."/>
            <person name="Meng S."/>
            <person name="Li G."/>
            <person name="Viehrig K."/>
            <person name="Ye F."/>
            <person name="Su P."/>
            <person name="Kiefer A.F."/>
            <person name="Nichols A."/>
            <person name="Cepeda A.J."/>
            <person name="Yan W."/>
            <person name="Fan B."/>
            <person name="Jiang Y."/>
            <person name="Adhikari A."/>
            <person name="Zheng C.-J."/>
            <person name="Schuster L."/>
            <person name="Cowan T.M."/>
            <person name="Smanski M.J."/>
            <person name="Chevrette M.G."/>
            <person name="De Carvalho L.P.S."/>
            <person name="Shen B."/>
        </authorList>
    </citation>
    <scope>NUCLEOTIDE SEQUENCE [LARGE SCALE GENOMIC DNA]</scope>
    <source>
        <strain evidence="6 7">NPDC052347</strain>
    </source>
</reference>
<evidence type="ECO:0000313" key="7">
    <source>
        <dbReference type="Proteomes" id="UP001552594"/>
    </source>
</evidence>
<comment type="caution">
    <text evidence="6">The sequence shown here is derived from an EMBL/GenBank/DDBJ whole genome shotgun (WGS) entry which is preliminary data.</text>
</comment>
<evidence type="ECO:0000256" key="2">
    <source>
        <dbReference type="ARBA" id="ARBA00023125"/>
    </source>
</evidence>
<feature type="domain" description="HTH tetR-type" evidence="5">
    <location>
        <begin position="8"/>
        <end position="68"/>
    </location>
</feature>
<protein>
    <submittedName>
        <fullName evidence="6">ScbR family autoregulator-binding transcription factor</fullName>
    </submittedName>
</protein>
<evidence type="ECO:0000256" key="3">
    <source>
        <dbReference type="ARBA" id="ARBA00023163"/>
    </source>
</evidence>
<evidence type="ECO:0000256" key="1">
    <source>
        <dbReference type="ARBA" id="ARBA00023015"/>
    </source>
</evidence>
<evidence type="ECO:0000259" key="5">
    <source>
        <dbReference type="PROSITE" id="PS50977"/>
    </source>
</evidence>
<keyword evidence="3" id="KW-0804">Transcription</keyword>
<dbReference type="InterPro" id="IPR050109">
    <property type="entry name" value="HTH-type_TetR-like_transc_reg"/>
</dbReference>
<dbReference type="InterPro" id="IPR011075">
    <property type="entry name" value="TetR_C"/>
</dbReference>
<evidence type="ECO:0000256" key="4">
    <source>
        <dbReference type="PROSITE-ProRule" id="PRU00335"/>
    </source>
</evidence>
<organism evidence="6 7">
    <name type="scientific">Streptomyces orinoci</name>
    <name type="common">Streptoverticillium orinoci</name>
    <dbReference type="NCBI Taxonomy" id="67339"/>
    <lineage>
        <taxon>Bacteria</taxon>
        <taxon>Bacillati</taxon>
        <taxon>Actinomycetota</taxon>
        <taxon>Actinomycetes</taxon>
        <taxon>Kitasatosporales</taxon>
        <taxon>Streptomycetaceae</taxon>
        <taxon>Streptomyces</taxon>
    </lineage>
</organism>
<feature type="DNA-binding region" description="H-T-H motif" evidence="4">
    <location>
        <begin position="31"/>
        <end position="50"/>
    </location>
</feature>
<sequence>MATQNRAIRTRRAILEAAATVFSEHGYAAAKVADILELAEVTKGALYFHFDSKEELARAVIDAQAADAPPRAAQALRTQEFVDLGMVFAHRLTHSVLLRGSLRLTGESGECELNRPSPYRDWTRQGTALLEEAAGQGELLPGTDPAETAGLVVASYAGVHMMARALDELHDLERRMSALYRHVMPGVAVPRVLAALDMAPGRGARVLAAAAGG</sequence>
<dbReference type="SUPFAM" id="SSF48498">
    <property type="entry name" value="Tetracyclin repressor-like, C-terminal domain"/>
    <property type="match status" value="1"/>
</dbReference>
<dbReference type="Pfam" id="PF00440">
    <property type="entry name" value="TetR_N"/>
    <property type="match status" value="1"/>
</dbReference>
<dbReference type="Proteomes" id="UP001552594">
    <property type="component" value="Unassembled WGS sequence"/>
</dbReference>
<keyword evidence="1" id="KW-0805">Transcription regulation</keyword>
<dbReference type="RefSeq" id="WP_109278492.1">
    <property type="nucleotide sequence ID" value="NZ_JBFAUK010000002.1"/>
</dbReference>
<keyword evidence="7" id="KW-1185">Reference proteome</keyword>
<evidence type="ECO:0000313" key="6">
    <source>
        <dbReference type="EMBL" id="MEV5505302.1"/>
    </source>
</evidence>
<dbReference type="InterPro" id="IPR036271">
    <property type="entry name" value="Tet_transcr_reg_TetR-rel_C_sf"/>
</dbReference>
<dbReference type="InterPro" id="IPR001647">
    <property type="entry name" value="HTH_TetR"/>
</dbReference>
<name>A0ABV3JS50_STRON</name>
<gene>
    <name evidence="6" type="ORF">AB0L16_02335</name>
</gene>
<dbReference type="PANTHER" id="PTHR30055:SF234">
    <property type="entry name" value="HTH-TYPE TRANSCRIPTIONAL REGULATOR BETI"/>
    <property type="match status" value="1"/>
</dbReference>
<proteinExistence type="predicted"/>
<dbReference type="InterPro" id="IPR047923">
    <property type="entry name" value="ArpA-like"/>
</dbReference>
<dbReference type="NCBIfam" id="NF041196">
    <property type="entry name" value="ScbR_bind_reg"/>
    <property type="match status" value="1"/>
</dbReference>
<keyword evidence="2 4" id="KW-0238">DNA-binding</keyword>
<dbReference type="EMBL" id="JBFAUK010000002">
    <property type="protein sequence ID" value="MEV5505302.1"/>
    <property type="molecule type" value="Genomic_DNA"/>
</dbReference>
<dbReference type="SUPFAM" id="SSF46689">
    <property type="entry name" value="Homeodomain-like"/>
    <property type="match status" value="1"/>
</dbReference>
<dbReference type="PANTHER" id="PTHR30055">
    <property type="entry name" value="HTH-TYPE TRANSCRIPTIONAL REGULATOR RUTR"/>
    <property type="match status" value="1"/>
</dbReference>
<dbReference type="PRINTS" id="PR00455">
    <property type="entry name" value="HTHTETR"/>
</dbReference>
<dbReference type="Gene3D" id="1.10.357.10">
    <property type="entry name" value="Tetracycline Repressor, domain 2"/>
    <property type="match status" value="1"/>
</dbReference>
<accession>A0ABV3JS50</accession>
<dbReference type="PROSITE" id="PS50977">
    <property type="entry name" value="HTH_TETR_2"/>
    <property type="match status" value="1"/>
</dbReference>
<dbReference type="InterPro" id="IPR009057">
    <property type="entry name" value="Homeodomain-like_sf"/>
</dbReference>